<name>A0A2P2BW16_9ZZZZ</name>
<keyword evidence="1" id="KW-1133">Transmembrane helix</keyword>
<keyword evidence="1" id="KW-0472">Membrane</keyword>
<sequence>MIIKVLLVAALAGAVWFAMRTQARGNHLAVRRIAAVVFLLAGALSVLFPDITVVAANAVGVGRGTDLLLYLLVVVVLFVTIGLYQRVHALERRLTDLSRELALRTADRASQDH</sequence>
<accession>A0A2P2BW16</accession>
<keyword evidence="1" id="KW-0812">Transmembrane</keyword>
<evidence type="ECO:0000313" key="2">
    <source>
        <dbReference type="EMBL" id="CUR53938.1"/>
    </source>
</evidence>
<proteinExistence type="predicted"/>
<protein>
    <recommendedName>
        <fullName evidence="3">DUF2304 domain-containing protein</fullName>
    </recommendedName>
</protein>
<evidence type="ECO:0000256" key="1">
    <source>
        <dbReference type="SAM" id="Phobius"/>
    </source>
</evidence>
<evidence type="ECO:0008006" key="3">
    <source>
        <dbReference type="Google" id="ProtNLM"/>
    </source>
</evidence>
<dbReference type="Pfam" id="PF10066">
    <property type="entry name" value="DUF2304"/>
    <property type="match status" value="1"/>
</dbReference>
<feature type="transmembrane region" description="Helical" evidence="1">
    <location>
        <begin position="67"/>
        <end position="87"/>
    </location>
</feature>
<dbReference type="EMBL" id="CZKA01000002">
    <property type="protein sequence ID" value="CUR53938.1"/>
    <property type="molecule type" value="Genomic_DNA"/>
</dbReference>
<organism evidence="2">
    <name type="scientific">metagenome</name>
    <dbReference type="NCBI Taxonomy" id="256318"/>
    <lineage>
        <taxon>unclassified sequences</taxon>
        <taxon>metagenomes</taxon>
    </lineage>
</organism>
<reference evidence="2" key="1">
    <citation type="submission" date="2015-08" db="EMBL/GenBank/DDBJ databases">
        <authorList>
            <person name="Babu N.S."/>
            <person name="Beckwith C.J."/>
            <person name="Beseler K.G."/>
            <person name="Brison A."/>
            <person name="Carone J.V."/>
            <person name="Caskin T.P."/>
            <person name="Diamond M."/>
            <person name="Durham M.E."/>
            <person name="Foxe J.M."/>
            <person name="Go M."/>
            <person name="Henderson B.A."/>
            <person name="Jones I.B."/>
            <person name="McGettigan J.A."/>
            <person name="Micheletti S.J."/>
            <person name="Nasrallah M.E."/>
            <person name="Ortiz D."/>
            <person name="Piller C.R."/>
            <person name="Privatt S.R."/>
            <person name="Schneider S.L."/>
            <person name="Sharp S."/>
            <person name="Smith T.C."/>
            <person name="Stanton J.D."/>
            <person name="Ullery H.E."/>
            <person name="Wilson R.J."/>
            <person name="Serrano M.G."/>
            <person name="Buck G."/>
            <person name="Lee V."/>
            <person name="Wang Y."/>
            <person name="Carvalho R."/>
            <person name="Voegtly L."/>
            <person name="Shi R."/>
            <person name="Duckworth R."/>
            <person name="Johnson A."/>
            <person name="Loviza R."/>
            <person name="Walstead R."/>
            <person name="Shah Z."/>
            <person name="Kiflezghi M."/>
            <person name="Wade K."/>
            <person name="Ball S.L."/>
            <person name="Bradley K.W."/>
            <person name="Asai D.J."/>
            <person name="Bowman C.A."/>
            <person name="Russell D.A."/>
            <person name="Pope W.H."/>
            <person name="Jacobs-Sera D."/>
            <person name="Hendrix R.W."/>
            <person name="Hatfull G.F."/>
        </authorList>
    </citation>
    <scope>NUCLEOTIDE SEQUENCE</scope>
</reference>
<dbReference type="AlphaFoldDB" id="A0A2P2BW16"/>
<feature type="transmembrane region" description="Helical" evidence="1">
    <location>
        <begin position="33"/>
        <end position="55"/>
    </location>
</feature>
<dbReference type="InterPro" id="IPR019277">
    <property type="entry name" value="DUF2304"/>
</dbReference>
<gene>
    <name evidence="2" type="ORF">NOCA2100071</name>
</gene>